<dbReference type="SUPFAM" id="SSF55326">
    <property type="entry name" value="PurM N-terminal domain-like"/>
    <property type="match status" value="1"/>
</dbReference>
<feature type="domain" description="PurM-like N-terminal" evidence="15">
    <location>
        <begin position="60"/>
        <end position="163"/>
    </location>
</feature>
<keyword evidence="8" id="KW-0547">Nucleotide-binding</keyword>
<comment type="subcellular location">
    <subcellularLocation>
        <location evidence="1">Cytoplasm</location>
    </subcellularLocation>
</comment>
<keyword evidence="18" id="KW-1185">Reference proteome</keyword>
<dbReference type="RefSeq" id="WP_155703773.1">
    <property type="nucleotide sequence ID" value="NZ_CP034235.1"/>
</dbReference>
<reference evidence="18" key="1">
    <citation type="submission" date="2018-11" db="EMBL/GenBank/DDBJ databases">
        <title>Complete genome sequence of Paenibacillus sp. ML311-T8.</title>
        <authorList>
            <person name="Nam Y.-D."/>
            <person name="Kang J."/>
            <person name="Chung W.-H."/>
            <person name="Park Y.S."/>
        </authorList>
    </citation>
    <scope>NUCLEOTIDE SEQUENCE [LARGE SCALE GENOMIC DNA]</scope>
    <source>
        <strain evidence="18">ML311-T8</strain>
    </source>
</reference>
<evidence type="ECO:0000256" key="5">
    <source>
        <dbReference type="ARBA" id="ARBA00020367"/>
    </source>
</evidence>
<feature type="domain" description="PurM-like C-terminal" evidence="16">
    <location>
        <begin position="175"/>
        <end position="337"/>
    </location>
</feature>
<evidence type="ECO:0000256" key="3">
    <source>
        <dbReference type="ARBA" id="ARBA00010280"/>
    </source>
</evidence>
<dbReference type="InterPro" id="IPR010918">
    <property type="entry name" value="PurM-like_C_dom"/>
</dbReference>
<evidence type="ECO:0000313" key="18">
    <source>
        <dbReference type="Proteomes" id="UP000426246"/>
    </source>
</evidence>
<dbReference type="FunFam" id="3.90.650.10:FF:000011">
    <property type="entry name" value="Phosphoribosylformylglycinamidine cyclo-ligase"/>
    <property type="match status" value="1"/>
</dbReference>
<dbReference type="AlphaFoldDB" id="A0A6B8RS70"/>
<dbReference type="NCBIfam" id="TIGR00878">
    <property type="entry name" value="purM"/>
    <property type="match status" value="1"/>
</dbReference>
<evidence type="ECO:0000313" key="17">
    <source>
        <dbReference type="EMBL" id="QGQ98664.1"/>
    </source>
</evidence>
<name>A0A6B8RS70_9BACL</name>
<keyword evidence="6" id="KW-0963">Cytoplasm</keyword>
<comment type="similarity">
    <text evidence="3">Belongs to the AIR synthase family.</text>
</comment>
<dbReference type="GO" id="GO:0004637">
    <property type="term" value="F:phosphoribosylamine-glycine ligase activity"/>
    <property type="evidence" value="ECO:0007669"/>
    <property type="project" value="TreeGrafter"/>
</dbReference>
<dbReference type="Gene3D" id="3.90.650.10">
    <property type="entry name" value="PurM-like C-terminal domain"/>
    <property type="match status" value="1"/>
</dbReference>
<dbReference type="InterPro" id="IPR036921">
    <property type="entry name" value="PurM-like_N_sf"/>
</dbReference>
<dbReference type="UniPathway" id="UPA00074">
    <property type="reaction ID" value="UER00129"/>
</dbReference>
<dbReference type="SUPFAM" id="SSF56042">
    <property type="entry name" value="PurM C-terminal domain-like"/>
    <property type="match status" value="1"/>
</dbReference>
<dbReference type="OrthoDB" id="2533305at2"/>
<evidence type="ECO:0000259" key="15">
    <source>
        <dbReference type="Pfam" id="PF00586"/>
    </source>
</evidence>
<evidence type="ECO:0000256" key="9">
    <source>
        <dbReference type="ARBA" id="ARBA00022755"/>
    </source>
</evidence>
<dbReference type="GO" id="GO:0046084">
    <property type="term" value="P:adenine biosynthetic process"/>
    <property type="evidence" value="ECO:0007669"/>
    <property type="project" value="TreeGrafter"/>
</dbReference>
<dbReference type="PANTHER" id="PTHR10520:SF12">
    <property type="entry name" value="TRIFUNCTIONAL PURINE BIOSYNTHETIC PROTEIN ADENOSINE-3"/>
    <property type="match status" value="1"/>
</dbReference>
<dbReference type="Pfam" id="PF02769">
    <property type="entry name" value="AIRS_C"/>
    <property type="match status" value="1"/>
</dbReference>
<proteinExistence type="inferred from homology"/>
<evidence type="ECO:0000256" key="13">
    <source>
        <dbReference type="ARBA" id="ARBA00033093"/>
    </source>
</evidence>
<dbReference type="InterPro" id="IPR016188">
    <property type="entry name" value="PurM-like_N"/>
</dbReference>
<gene>
    <name evidence="17" type="ORF">EHS13_29165</name>
</gene>
<evidence type="ECO:0000256" key="2">
    <source>
        <dbReference type="ARBA" id="ARBA00004686"/>
    </source>
</evidence>
<dbReference type="EMBL" id="CP034235">
    <property type="protein sequence ID" value="QGQ98664.1"/>
    <property type="molecule type" value="Genomic_DNA"/>
</dbReference>
<evidence type="ECO:0000256" key="4">
    <source>
        <dbReference type="ARBA" id="ARBA00013047"/>
    </source>
</evidence>
<evidence type="ECO:0000256" key="6">
    <source>
        <dbReference type="ARBA" id="ARBA00022490"/>
    </source>
</evidence>
<evidence type="ECO:0000256" key="12">
    <source>
        <dbReference type="ARBA" id="ARBA00032931"/>
    </source>
</evidence>
<keyword evidence="7 17" id="KW-0436">Ligase</keyword>
<evidence type="ECO:0000259" key="16">
    <source>
        <dbReference type="Pfam" id="PF02769"/>
    </source>
</evidence>
<dbReference type="CDD" id="cd02196">
    <property type="entry name" value="PurM"/>
    <property type="match status" value="1"/>
</dbReference>
<evidence type="ECO:0000256" key="8">
    <source>
        <dbReference type="ARBA" id="ARBA00022741"/>
    </source>
</evidence>
<comment type="pathway">
    <text evidence="2">Purine metabolism; IMP biosynthesis via de novo pathway; 5-amino-1-(5-phospho-D-ribosyl)imidazole from N(2)-formyl-N(1)-(5-phospho-D-ribosyl)glycinamide: step 2/2.</text>
</comment>
<evidence type="ECO:0000256" key="7">
    <source>
        <dbReference type="ARBA" id="ARBA00022598"/>
    </source>
</evidence>
<dbReference type="KEGG" id="ppsc:EHS13_29165"/>
<comment type="catalytic activity">
    <reaction evidence="14">
        <text>2-formamido-N(1)-(5-O-phospho-beta-D-ribosyl)acetamidine + ATP = 5-amino-1-(5-phospho-beta-D-ribosyl)imidazole + ADP + phosphate + H(+)</text>
        <dbReference type="Rhea" id="RHEA:23032"/>
        <dbReference type="ChEBI" id="CHEBI:15378"/>
        <dbReference type="ChEBI" id="CHEBI:30616"/>
        <dbReference type="ChEBI" id="CHEBI:43474"/>
        <dbReference type="ChEBI" id="CHEBI:137981"/>
        <dbReference type="ChEBI" id="CHEBI:147287"/>
        <dbReference type="ChEBI" id="CHEBI:456216"/>
        <dbReference type="EC" id="6.3.3.1"/>
    </reaction>
</comment>
<dbReference type="InterPro" id="IPR036676">
    <property type="entry name" value="PurM-like_C_sf"/>
</dbReference>
<dbReference type="InterPro" id="IPR004733">
    <property type="entry name" value="PurM_cligase"/>
</dbReference>
<keyword evidence="10" id="KW-0067">ATP-binding</keyword>
<keyword evidence="9" id="KW-0658">Purine biosynthesis</keyword>
<dbReference type="GO" id="GO:0005829">
    <property type="term" value="C:cytosol"/>
    <property type="evidence" value="ECO:0007669"/>
    <property type="project" value="TreeGrafter"/>
</dbReference>
<dbReference type="GO" id="GO:0004641">
    <property type="term" value="F:phosphoribosylformylglycinamidine cyclo-ligase activity"/>
    <property type="evidence" value="ECO:0007669"/>
    <property type="project" value="UniProtKB-EC"/>
</dbReference>
<evidence type="ECO:0000256" key="10">
    <source>
        <dbReference type="ARBA" id="ARBA00022840"/>
    </source>
</evidence>
<dbReference type="Pfam" id="PF00586">
    <property type="entry name" value="AIRS"/>
    <property type="match status" value="1"/>
</dbReference>
<evidence type="ECO:0000256" key="14">
    <source>
        <dbReference type="ARBA" id="ARBA00049057"/>
    </source>
</evidence>
<dbReference type="Proteomes" id="UP000426246">
    <property type="component" value="Chromosome"/>
</dbReference>
<organism evidence="17 18">
    <name type="scientific">Paenibacillus psychroresistens</name>
    <dbReference type="NCBI Taxonomy" id="1778678"/>
    <lineage>
        <taxon>Bacteria</taxon>
        <taxon>Bacillati</taxon>
        <taxon>Bacillota</taxon>
        <taxon>Bacilli</taxon>
        <taxon>Bacillales</taxon>
        <taxon>Paenibacillaceae</taxon>
        <taxon>Paenibacillus</taxon>
    </lineage>
</organism>
<dbReference type="GO" id="GO:0006189">
    <property type="term" value="P:'de novo' IMP biosynthetic process"/>
    <property type="evidence" value="ECO:0007669"/>
    <property type="project" value="UniProtKB-UniPathway"/>
</dbReference>
<protein>
    <recommendedName>
        <fullName evidence="5">Phosphoribosylformylglycinamidine cyclo-ligase</fullName>
        <ecNumber evidence="4">6.3.3.1</ecNumber>
    </recommendedName>
    <alternativeName>
        <fullName evidence="12">AIR synthase</fullName>
    </alternativeName>
    <alternativeName>
        <fullName evidence="13">AIRS</fullName>
    </alternativeName>
    <alternativeName>
        <fullName evidence="11">Phosphoribosyl-aminoimidazole synthetase</fullName>
    </alternativeName>
</protein>
<sequence>MENDKLTYAGAGIDIDDTDAVKQNMAKSLMTNDSRVLNSLGAFASLYDFKFPEYEHPVMVMKTEEPGSKQKLAFQHGRVRSICYDMINHLINDIIVMGAKPLAVQDAIICGSIEKEIISEIVDAVSSACKEQDCVLTGGETSIQPGVLEKGSYILTSSIVGIVDKAKIIDGSAIRKGDIVLAIESNGIHTNGYTLVRAIMDKYPEILDMRVGYESFLDAIMKPHLCYYKPLRDLFGMDGLHGMAHITGGGIEGNLSRVIPNELNAIIDLAKVEVLPLFQMLHKIGNIDEKEMLRTFNMGIGLVVVVDSDIVETIIEHVASFGLKSYVIGEIADGSKQIIFQQELSWGVK</sequence>
<dbReference type="Gene3D" id="3.30.1330.10">
    <property type="entry name" value="PurM-like, N-terminal domain"/>
    <property type="match status" value="1"/>
</dbReference>
<evidence type="ECO:0000256" key="11">
    <source>
        <dbReference type="ARBA" id="ARBA00031908"/>
    </source>
</evidence>
<dbReference type="PANTHER" id="PTHR10520">
    <property type="entry name" value="TRIFUNCTIONAL PURINE BIOSYNTHETIC PROTEIN ADENOSINE-3-RELATED"/>
    <property type="match status" value="1"/>
</dbReference>
<accession>A0A6B8RS70</accession>
<dbReference type="EC" id="6.3.3.1" evidence="4"/>
<dbReference type="GO" id="GO:0005524">
    <property type="term" value="F:ATP binding"/>
    <property type="evidence" value="ECO:0007669"/>
    <property type="project" value="UniProtKB-KW"/>
</dbReference>
<evidence type="ECO:0000256" key="1">
    <source>
        <dbReference type="ARBA" id="ARBA00004496"/>
    </source>
</evidence>